<feature type="region of interest" description="Disordered" evidence="6">
    <location>
        <begin position="163"/>
        <end position="197"/>
    </location>
</feature>
<dbReference type="InterPro" id="IPR013325">
    <property type="entry name" value="RNA_pol_sigma_r2"/>
</dbReference>
<keyword evidence="2" id="KW-0805">Transcription regulation</keyword>
<feature type="compositionally biased region" description="Basic and acidic residues" evidence="6">
    <location>
        <begin position="188"/>
        <end position="197"/>
    </location>
</feature>
<dbReference type="OrthoDB" id="4184921at2"/>
<evidence type="ECO:0000259" key="7">
    <source>
        <dbReference type="Pfam" id="PF04542"/>
    </source>
</evidence>
<dbReference type="SUPFAM" id="SSF88659">
    <property type="entry name" value="Sigma3 and sigma4 domains of RNA polymerase sigma factors"/>
    <property type="match status" value="1"/>
</dbReference>
<evidence type="ECO:0000259" key="8">
    <source>
        <dbReference type="Pfam" id="PF08281"/>
    </source>
</evidence>
<dbReference type="InterPro" id="IPR013324">
    <property type="entry name" value="RNA_pol_sigma_r3/r4-like"/>
</dbReference>
<dbReference type="Gene3D" id="1.10.1740.10">
    <property type="match status" value="1"/>
</dbReference>
<dbReference type="PANTHER" id="PTHR43133">
    <property type="entry name" value="RNA POLYMERASE ECF-TYPE SIGMA FACTO"/>
    <property type="match status" value="1"/>
</dbReference>
<evidence type="ECO:0000256" key="6">
    <source>
        <dbReference type="SAM" id="MobiDB-lite"/>
    </source>
</evidence>
<evidence type="ECO:0000256" key="3">
    <source>
        <dbReference type="ARBA" id="ARBA00023082"/>
    </source>
</evidence>
<proteinExistence type="inferred from homology"/>
<reference evidence="9 10" key="1">
    <citation type="submission" date="2019-02" db="EMBL/GenBank/DDBJ databases">
        <title>Kribbella capetownensis sp. nov. and Kribbella speibonae sp. nov., isolated from soil.</title>
        <authorList>
            <person name="Curtis S.M."/>
            <person name="Norton I."/>
            <person name="Everest G.J."/>
            <person name="Meyers P.R."/>
        </authorList>
    </citation>
    <scope>NUCLEOTIDE SEQUENCE [LARGE SCALE GENOMIC DNA]</scope>
    <source>
        <strain evidence="9 10">YM53</strain>
    </source>
</reference>
<dbReference type="RefSeq" id="WP_131514133.1">
    <property type="nucleotide sequence ID" value="NZ_SJKD01000003.1"/>
</dbReference>
<evidence type="ECO:0000256" key="4">
    <source>
        <dbReference type="ARBA" id="ARBA00023125"/>
    </source>
</evidence>
<sequence>MTEPDGADLEQLYTEHYRAILRYVVRRIGDADEAHDVTADVFLTALRRRTDLPQDRPLPWLYRVAANVLADRRRSRQRSAAAYQRAGNDLVTRTGPAADERLEWSDELAGTLAALRTLSAADQEVLMLAGWEELRGADLATALGCSRTAAAVRLHRARARLKTAQAQYDDRSQRTRGGSAGSTVVRTAESKTQGERS</sequence>
<keyword evidence="5" id="KW-0804">Transcription</keyword>
<dbReference type="EMBL" id="SJKD01000003">
    <property type="protein sequence ID" value="TCC49606.1"/>
    <property type="molecule type" value="Genomic_DNA"/>
</dbReference>
<dbReference type="Pfam" id="PF08281">
    <property type="entry name" value="Sigma70_r4_2"/>
    <property type="match status" value="1"/>
</dbReference>
<dbReference type="Gene3D" id="1.10.10.10">
    <property type="entry name" value="Winged helix-like DNA-binding domain superfamily/Winged helix DNA-binding domain"/>
    <property type="match status" value="1"/>
</dbReference>
<evidence type="ECO:0000313" key="10">
    <source>
        <dbReference type="Proteomes" id="UP000293342"/>
    </source>
</evidence>
<dbReference type="PANTHER" id="PTHR43133:SF8">
    <property type="entry name" value="RNA POLYMERASE SIGMA FACTOR HI_1459-RELATED"/>
    <property type="match status" value="1"/>
</dbReference>
<keyword evidence="3" id="KW-0731">Sigma factor</keyword>
<dbReference type="InterPro" id="IPR039425">
    <property type="entry name" value="RNA_pol_sigma-70-like"/>
</dbReference>
<dbReference type="InterPro" id="IPR007627">
    <property type="entry name" value="RNA_pol_sigma70_r2"/>
</dbReference>
<evidence type="ECO:0000256" key="1">
    <source>
        <dbReference type="ARBA" id="ARBA00010641"/>
    </source>
</evidence>
<evidence type="ECO:0000256" key="5">
    <source>
        <dbReference type="ARBA" id="ARBA00023163"/>
    </source>
</evidence>
<dbReference type="AlphaFoldDB" id="A0A4R0JWG8"/>
<dbReference type="GO" id="GO:0006352">
    <property type="term" value="P:DNA-templated transcription initiation"/>
    <property type="evidence" value="ECO:0007669"/>
    <property type="project" value="InterPro"/>
</dbReference>
<dbReference type="InterPro" id="IPR014284">
    <property type="entry name" value="RNA_pol_sigma-70_dom"/>
</dbReference>
<dbReference type="InterPro" id="IPR013249">
    <property type="entry name" value="RNA_pol_sigma70_r4_t2"/>
</dbReference>
<evidence type="ECO:0000256" key="2">
    <source>
        <dbReference type="ARBA" id="ARBA00023015"/>
    </source>
</evidence>
<dbReference type="GO" id="GO:0016987">
    <property type="term" value="F:sigma factor activity"/>
    <property type="evidence" value="ECO:0007669"/>
    <property type="project" value="UniProtKB-KW"/>
</dbReference>
<keyword evidence="10" id="KW-1185">Reference proteome</keyword>
<feature type="domain" description="RNA polymerase sigma-70 region 2" evidence="7">
    <location>
        <begin position="12"/>
        <end position="78"/>
    </location>
</feature>
<protein>
    <submittedName>
        <fullName evidence="9">Sigma-70 family RNA polymerase sigma factor</fullName>
    </submittedName>
</protein>
<dbReference type="Proteomes" id="UP000293342">
    <property type="component" value="Unassembled WGS sequence"/>
</dbReference>
<dbReference type="SUPFAM" id="SSF88946">
    <property type="entry name" value="Sigma2 domain of RNA polymerase sigma factors"/>
    <property type="match status" value="1"/>
</dbReference>
<dbReference type="GO" id="GO:0003677">
    <property type="term" value="F:DNA binding"/>
    <property type="evidence" value="ECO:0007669"/>
    <property type="project" value="UniProtKB-KW"/>
</dbReference>
<feature type="domain" description="RNA polymerase sigma factor 70 region 4 type 2" evidence="8">
    <location>
        <begin position="112"/>
        <end position="161"/>
    </location>
</feature>
<name>A0A4R0JWG8_9ACTN</name>
<organism evidence="9 10">
    <name type="scientific">Kribbella capetownensis</name>
    <dbReference type="NCBI Taxonomy" id="1572659"/>
    <lineage>
        <taxon>Bacteria</taxon>
        <taxon>Bacillati</taxon>
        <taxon>Actinomycetota</taxon>
        <taxon>Actinomycetes</taxon>
        <taxon>Propionibacteriales</taxon>
        <taxon>Kribbellaceae</taxon>
        <taxon>Kribbella</taxon>
    </lineage>
</organism>
<comment type="caution">
    <text evidence="9">The sequence shown here is derived from an EMBL/GenBank/DDBJ whole genome shotgun (WGS) entry which is preliminary data.</text>
</comment>
<evidence type="ECO:0000313" key="9">
    <source>
        <dbReference type="EMBL" id="TCC49606.1"/>
    </source>
</evidence>
<gene>
    <name evidence="9" type="ORF">E0H75_14800</name>
</gene>
<comment type="similarity">
    <text evidence="1">Belongs to the sigma-70 factor family. ECF subfamily.</text>
</comment>
<dbReference type="NCBIfam" id="TIGR02937">
    <property type="entry name" value="sigma70-ECF"/>
    <property type="match status" value="1"/>
</dbReference>
<accession>A0A4R0JWG8</accession>
<keyword evidence="4" id="KW-0238">DNA-binding</keyword>
<dbReference type="InterPro" id="IPR036388">
    <property type="entry name" value="WH-like_DNA-bd_sf"/>
</dbReference>
<dbReference type="Pfam" id="PF04542">
    <property type="entry name" value="Sigma70_r2"/>
    <property type="match status" value="1"/>
</dbReference>